<sequence>MVSRWVSKACGKPVVASIVIIARLLGGGSWLDHQLDLDDGSELHLRSLGNQDTKSAGNDLEVINAKLSEVWGLDAGMKKQVKEGLSSHLRGFRVELFDENTPPAQALHDTVETFASDASG</sequence>
<proteinExistence type="predicted"/>
<dbReference type="Proteomes" id="UP001251528">
    <property type="component" value="Unassembled WGS sequence"/>
</dbReference>
<accession>A0AAJ0FTC2</accession>
<dbReference type="AlphaFoldDB" id="A0AAJ0FTC2"/>
<comment type="caution">
    <text evidence="1">The sequence shown here is derived from an EMBL/GenBank/DDBJ whole genome shotgun (WGS) entry which is preliminary data.</text>
</comment>
<keyword evidence="2" id="KW-1185">Reference proteome</keyword>
<evidence type="ECO:0000313" key="1">
    <source>
        <dbReference type="EMBL" id="KAK2597417.1"/>
    </source>
</evidence>
<reference evidence="1" key="1">
    <citation type="submission" date="2023-06" db="EMBL/GenBank/DDBJ databases">
        <title>Conoideocrella luteorostrata (Hypocreales: Clavicipitaceae), a potential biocontrol fungus for elongate hemlock scale in United States Christmas tree production areas.</title>
        <authorList>
            <person name="Barrett H."/>
            <person name="Lovett B."/>
            <person name="Macias A.M."/>
            <person name="Stajich J.E."/>
            <person name="Kasson M.T."/>
        </authorList>
    </citation>
    <scope>NUCLEOTIDE SEQUENCE</scope>
    <source>
        <strain evidence="1">ARSEF 14590</strain>
    </source>
</reference>
<organism evidence="1 2">
    <name type="scientific">Conoideocrella luteorostrata</name>
    <dbReference type="NCBI Taxonomy" id="1105319"/>
    <lineage>
        <taxon>Eukaryota</taxon>
        <taxon>Fungi</taxon>
        <taxon>Dikarya</taxon>
        <taxon>Ascomycota</taxon>
        <taxon>Pezizomycotina</taxon>
        <taxon>Sordariomycetes</taxon>
        <taxon>Hypocreomycetidae</taxon>
        <taxon>Hypocreales</taxon>
        <taxon>Clavicipitaceae</taxon>
        <taxon>Conoideocrella</taxon>
    </lineage>
</organism>
<evidence type="ECO:0000313" key="2">
    <source>
        <dbReference type="Proteomes" id="UP001251528"/>
    </source>
</evidence>
<protein>
    <submittedName>
        <fullName evidence="1">Uncharacterized protein</fullName>
    </submittedName>
</protein>
<gene>
    <name evidence="1" type="ORF">QQS21_005965</name>
</gene>
<name>A0AAJ0FTC2_9HYPO</name>
<dbReference type="EMBL" id="JASWJB010000105">
    <property type="protein sequence ID" value="KAK2597417.1"/>
    <property type="molecule type" value="Genomic_DNA"/>
</dbReference>